<keyword evidence="6" id="KW-1185">Reference proteome</keyword>
<dbReference type="WBParaSite" id="jg9237">
    <property type="protein sequence ID" value="jg9237"/>
    <property type="gene ID" value="jg9237"/>
</dbReference>
<comment type="similarity">
    <text evidence="1 5">Belongs to the glycosyl hydrolase 28 family.</text>
</comment>
<dbReference type="Proteomes" id="UP000887574">
    <property type="component" value="Unplaced"/>
</dbReference>
<keyword evidence="3 5" id="KW-0326">Glycosidase</keyword>
<dbReference type="PROSITE" id="PS00502">
    <property type="entry name" value="POLYGALACTURONASE"/>
    <property type="match status" value="1"/>
</dbReference>
<evidence type="ECO:0000313" key="6">
    <source>
        <dbReference type="Proteomes" id="UP000887574"/>
    </source>
</evidence>
<dbReference type="PANTHER" id="PTHR31339">
    <property type="entry name" value="PECTIN LYASE-RELATED"/>
    <property type="match status" value="1"/>
</dbReference>
<evidence type="ECO:0000313" key="7">
    <source>
        <dbReference type="WBParaSite" id="jg9237"/>
    </source>
</evidence>
<dbReference type="GO" id="GO:0004650">
    <property type="term" value="F:polygalacturonase activity"/>
    <property type="evidence" value="ECO:0007669"/>
    <property type="project" value="InterPro"/>
</dbReference>
<evidence type="ECO:0000256" key="1">
    <source>
        <dbReference type="ARBA" id="ARBA00008834"/>
    </source>
</evidence>
<dbReference type="GO" id="GO:0005975">
    <property type="term" value="P:carbohydrate metabolic process"/>
    <property type="evidence" value="ECO:0007669"/>
    <property type="project" value="InterPro"/>
</dbReference>
<evidence type="ECO:0000256" key="2">
    <source>
        <dbReference type="ARBA" id="ARBA00022801"/>
    </source>
</evidence>
<proteinExistence type="inferred from homology"/>
<sequence>MKFKKMLIALNSNACGSANVKSNFGTNTNVPQHLCVPTLGYDENSISLVWNKPDNCSNVVDYYVYMDGKKLGRASENNAANSVAAPYINHFYAEDKEISTIKPPTTTSKLQIFRLINPTNFTVSIEQKTAPKFTNVVNVATLGAVGDGKTVNTEIIQKAIDDCAGTSKSADGCKVSIPADPSSSNSIYVTGSLFLKSHMTLEIEEGATLLGSTNSSDYPMIPSTNDTLRPYALLNTEFNKTFSDIRITGKGTVDGNGWTKSSSDTTDEIGNKLPNYAHGSDTTWQKLGILAKNQIQAAVDKLGGNATAHGVLFNQCTNSVFANVNSQTFDVNNGDGLEVVSSSNTLVYNSFFDNGDDCLNFACGQGKVTKDVKPVQFTWILNNFFRQGHGGVVVGSHTGAWVQDILAEDNVMFLTDNGFRLKSTPATGGGGRRFVFRDTAMREWNDSSLPYPETFQEYFIFDQLKLTNVKPVNISRLADSSFTNITITNWGNDSSPWNIDNPRMLTFENVDPMYGF</sequence>
<dbReference type="InterPro" id="IPR000743">
    <property type="entry name" value="Glyco_hydro_28"/>
</dbReference>
<reference evidence="7" key="1">
    <citation type="submission" date="2022-11" db="UniProtKB">
        <authorList>
            <consortium name="WormBaseParasite"/>
        </authorList>
    </citation>
    <scope>IDENTIFICATION</scope>
</reference>
<dbReference type="SUPFAM" id="SSF51126">
    <property type="entry name" value="Pectin lyase-like"/>
    <property type="match status" value="1"/>
</dbReference>
<feature type="active site" evidence="4">
    <location>
        <position position="389"/>
    </location>
</feature>
<protein>
    <submittedName>
        <fullName evidence="7">Uncharacterized protein</fullName>
    </submittedName>
</protein>
<evidence type="ECO:0000256" key="4">
    <source>
        <dbReference type="PROSITE-ProRule" id="PRU10052"/>
    </source>
</evidence>
<dbReference type="Gene3D" id="2.60.40.10">
    <property type="entry name" value="Immunoglobulins"/>
    <property type="match status" value="1"/>
</dbReference>
<dbReference type="PANTHER" id="PTHR31339:SF9">
    <property type="entry name" value="PLASMIN AND FIBRONECTIN-BINDING PROTEIN A"/>
    <property type="match status" value="1"/>
</dbReference>
<dbReference type="Pfam" id="PF00295">
    <property type="entry name" value="Glyco_hydro_28"/>
    <property type="match status" value="1"/>
</dbReference>
<keyword evidence="2 5" id="KW-0378">Hydrolase</keyword>
<dbReference type="InterPro" id="IPR013783">
    <property type="entry name" value="Ig-like_fold"/>
</dbReference>
<dbReference type="AlphaFoldDB" id="A0A915ES79"/>
<dbReference type="InterPro" id="IPR051801">
    <property type="entry name" value="GH28_Enzymes"/>
</dbReference>
<evidence type="ECO:0000256" key="3">
    <source>
        <dbReference type="ARBA" id="ARBA00023295"/>
    </source>
</evidence>
<organism evidence="6 7">
    <name type="scientific">Ditylenchus dipsaci</name>
    <dbReference type="NCBI Taxonomy" id="166011"/>
    <lineage>
        <taxon>Eukaryota</taxon>
        <taxon>Metazoa</taxon>
        <taxon>Ecdysozoa</taxon>
        <taxon>Nematoda</taxon>
        <taxon>Chromadorea</taxon>
        <taxon>Rhabditida</taxon>
        <taxon>Tylenchina</taxon>
        <taxon>Tylenchomorpha</taxon>
        <taxon>Sphaerularioidea</taxon>
        <taxon>Anguinidae</taxon>
        <taxon>Anguininae</taxon>
        <taxon>Ditylenchus</taxon>
    </lineage>
</organism>
<dbReference type="Gene3D" id="2.160.20.10">
    <property type="entry name" value="Single-stranded right-handed beta-helix, Pectin lyase-like"/>
    <property type="match status" value="1"/>
</dbReference>
<dbReference type="InterPro" id="IPR012334">
    <property type="entry name" value="Pectin_lyas_fold"/>
</dbReference>
<dbReference type="InterPro" id="IPR011050">
    <property type="entry name" value="Pectin_lyase_fold/virulence"/>
</dbReference>
<accession>A0A915ES79</accession>
<evidence type="ECO:0000256" key="5">
    <source>
        <dbReference type="RuleBase" id="RU361169"/>
    </source>
</evidence>
<name>A0A915ES79_9BILA</name>